<feature type="domain" description="DUF218" evidence="2">
    <location>
        <begin position="83"/>
        <end position="248"/>
    </location>
</feature>
<dbReference type="PANTHER" id="PTHR30336">
    <property type="entry name" value="INNER MEMBRANE PROTEIN, PROBABLE PERMEASE"/>
    <property type="match status" value="1"/>
</dbReference>
<evidence type="ECO:0000259" key="2">
    <source>
        <dbReference type="Pfam" id="PF02698"/>
    </source>
</evidence>
<evidence type="ECO:0000313" key="4">
    <source>
        <dbReference type="Proteomes" id="UP000295793"/>
    </source>
</evidence>
<dbReference type="CDD" id="cd06259">
    <property type="entry name" value="YdcF-like"/>
    <property type="match status" value="1"/>
</dbReference>
<dbReference type="OrthoDB" id="9809813at2"/>
<keyword evidence="1" id="KW-1133">Transmembrane helix</keyword>
<feature type="transmembrane region" description="Helical" evidence="1">
    <location>
        <begin position="44"/>
        <end position="66"/>
    </location>
</feature>
<accession>A0A4R3I9K1</accession>
<organism evidence="3 4">
    <name type="scientific">Reinekea marinisedimentorum</name>
    <dbReference type="NCBI Taxonomy" id="230495"/>
    <lineage>
        <taxon>Bacteria</taxon>
        <taxon>Pseudomonadati</taxon>
        <taxon>Pseudomonadota</taxon>
        <taxon>Gammaproteobacteria</taxon>
        <taxon>Oceanospirillales</taxon>
        <taxon>Saccharospirillaceae</taxon>
        <taxon>Reinekea</taxon>
    </lineage>
</organism>
<feature type="transmembrane region" description="Helical" evidence="1">
    <location>
        <begin position="12"/>
        <end position="32"/>
    </location>
</feature>
<dbReference type="Pfam" id="PF02698">
    <property type="entry name" value="DUF218"/>
    <property type="match status" value="1"/>
</dbReference>
<comment type="caution">
    <text evidence="3">The sequence shown here is derived from an EMBL/GenBank/DDBJ whole genome shotgun (WGS) entry which is preliminary data.</text>
</comment>
<dbReference type="GO" id="GO:0005886">
    <property type="term" value="C:plasma membrane"/>
    <property type="evidence" value="ECO:0007669"/>
    <property type="project" value="TreeGrafter"/>
</dbReference>
<dbReference type="GO" id="GO:0043164">
    <property type="term" value="P:Gram-negative-bacterium-type cell wall biogenesis"/>
    <property type="evidence" value="ECO:0007669"/>
    <property type="project" value="TreeGrafter"/>
</dbReference>
<dbReference type="RefSeq" id="WP_132699684.1">
    <property type="nucleotide sequence ID" value="NZ_SLZR01000002.1"/>
</dbReference>
<dbReference type="GO" id="GO:0000270">
    <property type="term" value="P:peptidoglycan metabolic process"/>
    <property type="evidence" value="ECO:0007669"/>
    <property type="project" value="TreeGrafter"/>
</dbReference>
<dbReference type="InterPro" id="IPR003848">
    <property type="entry name" value="DUF218"/>
</dbReference>
<keyword evidence="1" id="KW-0472">Membrane</keyword>
<keyword evidence="1" id="KW-0812">Transmembrane</keyword>
<gene>
    <name evidence="3" type="ORF">BCF53_102101</name>
</gene>
<sequence>MDTLFFIVSKIAWFFLMPGTWLVLLPVLAFILKHTGKKKSSAVLWSVEILLVLGIGFYPVGEWLVIPLEKHYSELPDAGRTPDGIIVLGGAWQKQPSEYWGQLEMNGAAERDIYMAMLAREYPQARLVFTGGNNRVSGEGLAEADIAQEFYQRLGVQPGRMVFESKSRNTYENGLFSQRLVQPQASEEWWLITSAYHMPRARGVFCKLGWNVVPYPVDHFYWGGRLTPHWAFAYHLSDLEHALHEWVGLLVYRVTGKTMSLFPESDCS</sequence>
<reference evidence="3 4" key="1">
    <citation type="submission" date="2019-03" db="EMBL/GenBank/DDBJ databases">
        <title>Genomic Encyclopedia of Archaeal and Bacterial Type Strains, Phase II (KMG-II): from individual species to whole genera.</title>
        <authorList>
            <person name="Goeker M."/>
        </authorList>
    </citation>
    <scope>NUCLEOTIDE SEQUENCE [LARGE SCALE GENOMIC DNA]</scope>
    <source>
        <strain evidence="3 4">DSM 15388</strain>
    </source>
</reference>
<dbReference type="InterPro" id="IPR014729">
    <property type="entry name" value="Rossmann-like_a/b/a_fold"/>
</dbReference>
<dbReference type="AlphaFoldDB" id="A0A4R3I9K1"/>
<dbReference type="PANTHER" id="PTHR30336:SF4">
    <property type="entry name" value="ENVELOPE BIOGENESIS FACTOR ELYC"/>
    <property type="match status" value="1"/>
</dbReference>
<dbReference type="Gene3D" id="3.40.50.620">
    <property type="entry name" value="HUPs"/>
    <property type="match status" value="1"/>
</dbReference>
<proteinExistence type="predicted"/>
<dbReference type="InterPro" id="IPR051599">
    <property type="entry name" value="Cell_Envelope_Assoc"/>
</dbReference>
<dbReference type="EMBL" id="SLZR01000002">
    <property type="protein sequence ID" value="TCS43078.1"/>
    <property type="molecule type" value="Genomic_DNA"/>
</dbReference>
<keyword evidence="4" id="KW-1185">Reference proteome</keyword>
<evidence type="ECO:0000313" key="3">
    <source>
        <dbReference type="EMBL" id="TCS43078.1"/>
    </source>
</evidence>
<protein>
    <submittedName>
        <fullName evidence="3">Uncharacterized SAM-binding protein YcdF (DUF218 family)</fullName>
    </submittedName>
</protein>
<dbReference type="Proteomes" id="UP000295793">
    <property type="component" value="Unassembled WGS sequence"/>
</dbReference>
<evidence type="ECO:0000256" key="1">
    <source>
        <dbReference type="SAM" id="Phobius"/>
    </source>
</evidence>
<name>A0A4R3I9K1_9GAMM</name>